<comment type="similarity">
    <text evidence="2">Belongs to the DPH4 family.</text>
</comment>
<comment type="function">
    <text evidence="1">Required for the first step of diphthamide biosynthesis, the transfer of 3-amino-3-carboxypropyl from S-adenosyl-L-methionine to a histidine residue. Diphthamide is a post-translational modification of histidine which occurs in elongation factor 2.</text>
</comment>
<dbReference type="FunCoup" id="A0A401GWE7">
    <property type="interactions" value="143"/>
</dbReference>
<feature type="domain" description="DPH-type MB" evidence="8">
    <location>
        <begin position="208"/>
        <end position="265"/>
    </location>
</feature>
<dbReference type="RefSeq" id="XP_027617461.1">
    <property type="nucleotide sequence ID" value="XM_027761660.1"/>
</dbReference>
<dbReference type="GO" id="GO:0008198">
    <property type="term" value="F:ferrous iron binding"/>
    <property type="evidence" value="ECO:0007669"/>
    <property type="project" value="TreeGrafter"/>
</dbReference>
<reference evidence="9 10" key="1">
    <citation type="journal article" date="2018" name="Sci. Rep.">
        <title>Genome sequence of the cauliflower mushroom Sparassis crispa (Hanabiratake) and its association with beneficial usage.</title>
        <authorList>
            <person name="Kiyama R."/>
            <person name="Furutani Y."/>
            <person name="Kawaguchi K."/>
            <person name="Nakanishi T."/>
        </authorList>
    </citation>
    <scope>NUCLEOTIDE SEQUENCE [LARGE SCALE GENOMIC DNA]</scope>
</reference>
<keyword evidence="10" id="KW-1185">Reference proteome</keyword>
<dbReference type="AlphaFoldDB" id="A0A401GWE7"/>
<organism evidence="9 10">
    <name type="scientific">Sparassis crispa</name>
    <dbReference type="NCBI Taxonomy" id="139825"/>
    <lineage>
        <taxon>Eukaryota</taxon>
        <taxon>Fungi</taxon>
        <taxon>Dikarya</taxon>
        <taxon>Basidiomycota</taxon>
        <taxon>Agaricomycotina</taxon>
        <taxon>Agaricomycetes</taxon>
        <taxon>Polyporales</taxon>
        <taxon>Sparassidaceae</taxon>
        <taxon>Sparassis</taxon>
    </lineage>
</organism>
<dbReference type="OrthoDB" id="445556at2759"/>
<dbReference type="CDD" id="cd06257">
    <property type="entry name" value="DnaJ"/>
    <property type="match status" value="1"/>
</dbReference>
<dbReference type="Pfam" id="PF05207">
    <property type="entry name" value="Zn_ribbon_CSL"/>
    <property type="match status" value="1"/>
</dbReference>
<proteinExistence type="inferred from homology"/>
<dbReference type="InParanoid" id="A0A401GWE7"/>
<evidence type="ECO:0000256" key="5">
    <source>
        <dbReference type="ARBA" id="ARBA00022833"/>
    </source>
</evidence>
<dbReference type="PROSITE" id="PS51074">
    <property type="entry name" value="DPH_MB"/>
    <property type="match status" value="1"/>
</dbReference>
<dbReference type="PANTHER" id="PTHR45255">
    <property type="entry name" value="DNAJ HOMOLOG SUBFAMILY C MEMBER 24"/>
    <property type="match status" value="1"/>
</dbReference>
<dbReference type="SMART" id="SM00271">
    <property type="entry name" value="DnaJ"/>
    <property type="match status" value="1"/>
</dbReference>
<dbReference type="InterPro" id="IPR036671">
    <property type="entry name" value="DPH_MB_sf"/>
</dbReference>
<keyword evidence="6" id="KW-0408">Iron</keyword>
<keyword evidence="5" id="KW-0862">Zinc</keyword>
<dbReference type="GO" id="GO:0017183">
    <property type="term" value="P:protein histidyl modification to diphthamide"/>
    <property type="evidence" value="ECO:0007669"/>
    <property type="project" value="UniProtKB-UniPathway"/>
</dbReference>
<evidence type="ECO:0000313" key="9">
    <source>
        <dbReference type="EMBL" id="GBE86548.1"/>
    </source>
</evidence>
<evidence type="ECO:0000256" key="3">
    <source>
        <dbReference type="ARBA" id="ARBA00021797"/>
    </source>
</evidence>
<dbReference type="InterPro" id="IPR036869">
    <property type="entry name" value="J_dom_sf"/>
</dbReference>
<evidence type="ECO:0000256" key="6">
    <source>
        <dbReference type="ARBA" id="ARBA00023004"/>
    </source>
</evidence>
<sequence>MDVSLHLVDTAAWISIKPTHSTKHDLDENSSGPGCCIRDLRTGSIQNSLPVSRLYLHIHRSTSNGRVAERPLQDDGDQALQQRFLEPSASLSAAVCVLGAALPYTTSIGHSVLRDRLANLAEHAPRDYYGILSIPPSASAAEIKQAYHQALLLSHPDKHHAVQNGATPPAVDIGLLKEAYTTLSSPALRIAYDAVRMRARAPQTGPRPAQVVSLEEFDEGEGADAVWSYACRCGGKYVIGEKEMDAGQHLVGCNSCSEVVWVGYELTQDDSDEVRH</sequence>
<dbReference type="InterPro" id="IPR001623">
    <property type="entry name" value="DnaJ_domain"/>
</dbReference>
<evidence type="ECO:0000256" key="2">
    <source>
        <dbReference type="ARBA" id="ARBA00006169"/>
    </source>
</evidence>
<dbReference type="UniPathway" id="UPA00559"/>
<dbReference type="STRING" id="139825.A0A401GWE7"/>
<evidence type="ECO:0000256" key="4">
    <source>
        <dbReference type="ARBA" id="ARBA00022723"/>
    </source>
</evidence>
<dbReference type="Pfam" id="PF00226">
    <property type="entry name" value="DnaJ"/>
    <property type="match status" value="1"/>
</dbReference>
<evidence type="ECO:0000259" key="7">
    <source>
        <dbReference type="PROSITE" id="PS50076"/>
    </source>
</evidence>
<name>A0A401GWE7_9APHY</name>
<dbReference type="GO" id="GO:0001671">
    <property type="term" value="F:ATPase activator activity"/>
    <property type="evidence" value="ECO:0007669"/>
    <property type="project" value="TreeGrafter"/>
</dbReference>
<dbReference type="GeneID" id="38783465"/>
<dbReference type="PROSITE" id="PS50076">
    <property type="entry name" value="DNAJ_2"/>
    <property type="match status" value="1"/>
</dbReference>
<dbReference type="Proteomes" id="UP000287166">
    <property type="component" value="Unassembled WGS sequence"/>
</dbReference>
<dbReference type="SUPFAM" id="SSF46565">
    <property type="entry name" value="Chaperone J-domain"/>
    <property type="match status" value="1"/>
</dbReference>
<dbReference type="PANTHER" id="PTHR45255:SF1">
    <property type="entry name" value="DNAJ HOMOLOG SUBFAMILY C MEMBER 24"/>
    <property type="match status" value="1"/>
</dbReference>
<comment type="caution">
    <text evidence="9">The sequence shown here is derived from an EMBL/GenBank/DDBJ whole genome shotgun (WGS) entry which is preliminary data.</text>
</comment>
<feature type="domain" description="J" evidence="7">
    <location>
        <begin position="127"/>
        <end position="196"/>
    </location>
</feature>
<keyword evidence="4" id="KW-0479">Metal-binding</keyword>
<dbReference type="InterPro" id="IPR007872">
    <property type="entry name" value="DPH_MB_dom"/>
</dbReference>
<evidence type="ECO:0000313" key="10">
    <source>
        <dbReference type="Proteomes" id="UP000287166"/>
    </source>
</evidence>
<dbReference type="Gene3D" id="3.10.660.10">
    <property type="entry name" value="DPH Zinc finger"/>
    <property type="match status" value="1"/>
</dbReference>
<gene>
    <name evidence="9" type="ORF">SCP_0904270</name>
</gene>
<evidence type="ECO:0000256" key="1">
    <source>
        <dbReference type="ARBA" id="ARBA00003474"/>
    </source>
</evidence>
<dbReference type="SUPFAM" id="SSF144217">
    <property type="entry name" value="CSL zinc finger"/>
    <property type="match status" value="1"/>
</dbReference>
<evidence type="ECO:0000259" key="8">
    <source>
        <dbReference type="PROSITE" id="PS51074"/>
    </source>
</evidence>
<accession>A0A401GWE7</accession>
<dbReference type="EMBL" id="BFAD01000009">
    <property type="protein sequence ID" value="GBE86548.1"/>
    <property type="molecule type" value="Genomic_DNA"/>
</dbReference>
<dbReference type="Gene3D" id="1.10.287.110">
    <property type="entry name" value="DnaJ domain"/>
    <property type="match status" value="1"/>
</dbReference>
<protein>
    <recommendedName>
        <fullName evidence="3">Diphthamide biosynthesis protein 4</fullName>
    </recommendedName>
</protein>